<evidence type="ECO:0000259" key="4">
    <source>
        <dbReference type="SMART" id="SM00849"/>
    </source>
</evidence>
<gene>
    <name evidence="5" type="ORF">JNE38_07975</name>
</gene>
<dbReference type="PANTHER" id="PTHR23131">
    <property type="entry name" value="ENDORIBONUCLEASE LACTB2"/>
    <property type="match status" value="1"/>
</dbReference>
<evidence type="ECO:0000313" key="6">
    <source>
        <dbReference type="Proteomes" id="UP000596248"/>
    </source>
</evidence>
<evidence type="ECO:0000313" key="5">
    <source>
        <dbReference type="EMBL" id="QRG69063.1"/>
    </source>
</evidence>
<keyword evidence="6" id="KW-1185">Reference proteome</keyword>
<name>A0ABX7FS38_BRECH</name>
<comment type="catalytic activity">
    <reaction evidence="3">
        <text>3',5'-cyclic UMP + H2O = UMP + H(+)</text>
        <dbReference type="Rhea" id="RHEA:70575"/>
        <dbReference type="ChEBI" id="CHEBI:15377"/>
        <dbReference type="ChEBI" id="CHEBI:15378"/>
        <dbReference type="ChEBI" id="CHEBI:57865"/>
        <dbReference type="ChEBI" id="CHEBI:184387"/>
    </reaction>
    <physiologicalReaction direction="left-to-right" evidence="3">
        <dbReference type="Rhea" id="RHEA:70576"/>
    </physiologicalReaction>
</comment>
<dbReference type="Proteomes" id="UP000596248">
    <property type="component" value="Chromosome"/>
</dbReference>
<dbReference type="RefSeq" id="WP_203356060.1">
    <property type="nucleotide sequence ID" value="NZ_CP069127.1"/>
</dbReference>
<dbReference type="Gene3D" id="1.10.10.10">
    <property type="entry name" value="Winged helix-like DNA-binding domain superfamily/Winged helix DNA-binding domain"/>
    <property type="match status" value="1"/>
</dbReference>
<reference evidence="5 6" key="1">
    <citation type="submission" date="2021-01" db="EMBL/GenBank/DDBJ databases">
        <title>Identification of strong promoters based on the transcriptome of Brevibacillus choshinensis.</title>
        <authorList>
            <person name="Yao D."/>
            <person name="Zhang K."/>
            <person name="Wu J."/>
        </authorList>
    </citation>
    <scope>NUCLEOTIDE SEQUENCE [LARGE SCALE GENOMIC DNA]</scope>
    <source>
        <strain evidence="5 6">HPD31-SP3</strain>
    </source>
</reference>
<proteinExistence type="predicted"/>
<dbReference type="PANTHER" id="PTHR23131:SF4">
    <property type="entry name" value="METALLO-BETA-LACTAMASE SUPERFAMILY POTEIN"/>
    <property type="match status" value="1"/>
</dbReference>
<dbReference type="InterPro" id="IPR036388">
    <property type="entry name" value="WH-like_DNA-bd_sf"/>
</dbReference>
<dbReference type="SMART" id="SM00849">
    <property type="entry name" value="Lactamase_B"/>
    <property type="match status" value="1"/>
</dbReference>
<evidence type="ECO:0000256" key="2">
    <source>
        <dbReference type="ARBA" id="ARBA00034301"/>
    </source>
</evidence>
<sequence length="313" mass="35933">MEQYGLHQVSIPLPFWNDSVHCYLGRRDGKWVIVDTGLNTQDTQRAWEAAFARHGIDPQQDVERILLTHHHADHFGFAGVMQEWTGAPILLSDQERELAHYAWTSENFLHFYRSTGLPDELVLQLKETPTAFVQPVSPFPAHLQKIENGDRYQIGELEFEAIHMPGHTRGHICFYEKQHKWLISGDHFTRETIPYISYHGYGDPNPLKTYLDTLKAMKAMEIAAVLPGHGPIFYDAQERIRELTDHFEGRLALVQSYAVHGRSAYEISQKLFPSGRSVFQQWIDLGETNAYLQYLVAAGDLQAGEEGQVRSYR</sequence>
<comment type="catalytic activity">
    <reaction evidence="1">
        <text>3',5'-cyclic CMP + H2O = CMP + H(+)</text>
        <dbReference type="Rhea" id="RHEA:72675"/>
        <dbReference type="ChEBI" id="CHEBI:15377"/>
        <dbReference type="ChEBI" id="CHEBI:15378"/>
        <dbReference type="ChEBI" id="CHEBI:58003"/>
        <dbReference type="ChEBI" id="CHEBI:60377"/>
    </reaction>
    <physiologicalReaction direction="left-to-right" evidence="1">
        <dbReference type="Rhea" id="RHEA:72676"/>
    </physiologicalReaction>
</comment>
<evidence type="ECO:0000256" key="3">
    <source>
        <dbReference type="ARBA" id="ARBA00048505"/>
    </source>
</evidence>
<comment type="function">
    <text evidence="2">Counteracts the endogenous Pycsar antiviral defense system. Phosphodiesterase that enables metal-dependent hydrolysis of host cyclic nucleotide Pycsar defense signals such as cCMP and cUMP.</text>
</comment>
<dbReference type="InterPro" id="IPR050662">
    <property type="entry name" value="Sec-metab_biosynth-thioest"/>
</dbReference>
<protein>
    <submittedName>
        <fullName evidence="5">MBL fold metallo-hydrolase</fullName>
    </submittedName>
</protein>
<dbReference type="Pfam" id="PF00753">
    <property type="entry name" value="Lactamase_B"/>
    <property type="match status" value="1"/>
</dbReference>
<evidence type="ECO:0000256" key="1">
    <source>
        <dbReference type="ARBA" id="ARBA00034221"/>
    </source>
</evidence>
<accession>A0ABX7FS38</accession>
<dbReference type="Gene3D" id="3.60.15.10">
    <property type="entry name" value="Ribonuclease Z/Hydroxyacylglutathione hydrolase-like"/>
    <property type="match status" value="1"/>
</dbReference>
<dbReference type="InterPro" id="IPR001279">
    <property type="entry name" value="Metallo-B-lactamas"/>
</dbReference>
<dbReference type="SUPFAM" id="SSF56281">
    <property type="entry name" value="Metallo-hydrolase/oxidoreductase"/>
    <property type="match status" value="1"/>
</dbReference>
<dbReference type="EMBL" id="CP069127">
    <property type="protein sequence ID" value="QRG69063.1"/>
    <property type="molecule type" value="Genomic_DNA"/>
</dbReference>
<feature type="domain" description="Metallo-beta-lactamase" evidence="4">
    <location>
        <begin position="19"/>
        <end position="229"/>
    </location>
</feature>
<organism evidence="5 6">
    <name type="scientific">Brevibacillus choshinensis</name>
    <dbReference type="NCBI Taxonomy" id="54911"/>
    <lineage>
        <taxon>Bacteria</taxon>
        <taxon>Bacillati</taxon>
        <taxon>Bacillota</taxon>
        <taxon>Bacilli</taxon>
        <taxon>Bacillales</taxon>
        <taxon>Paenibacillaceae</taxon>
        <taxon>Brevibacillus</taxon>
    </lineage>
</organism>
<dbReference type="InterPro" id="IPR036866">
    <property type="entry name" value="RibonucZ/Hydroxyglut_hydro"/>
</dbReference>